<sequence>MYKILLFINSEKVKNLIIVLKRLIWRTGAKLKSDVAKFHFSRQLTVKMDGAKAYYNCEAESIFTVIDSLDYANLSSYPTVYFILSYAPYLKTRSVIAFWLTINLDSLFY</sequence>
<accession>A0A1Y3E475</accession>
<protein>
    <submittedName>
        <fullName evidence="1">Uncharacterized protein</fullName>
    </submittedName>
</protein>
<comment type="caution">
    <text evidence="1">The sequence shown here is derived from an EMBL/GenBank/DDBJ whole genome shotgun (WGS) entry which is preliminary data.</text>
</comment>
<evidence type="ECO:0000313" key="2">
    <source>
        <dbReference type="Proteomes" id="UP000243006"/>
    </source>
</evidence>
<dbReference type="EMBL" id="LVZM01023579">
    <property type="protein sequence ID" value="OUC39903.1"/>
    <property type="molecule type" value="Genomic_DNA"/>
</dbReference>
<dbReference type="Proteomes" id="UP000243006">
    <property type="component" value="Unassembled WGS sequence"/>
</dbReference>
<proteinExistence type="predicted"/>
<dbReference type="AlphaFoldDB" id="A0A1Y3E475"/>
<gene>
    <name evidence="1" type="ORF">D917_04510</name>
</gene>
<name>A0A1Y3E475_9BILA</name>
<evidence type="ECO:0000313" key="1">
    <source>
        <dbReference type="EMBL" id="OUC39903.1"/>
    </source>
</evidence>
<organism evidence="1 2">
    <name type="scientific">Trichinella nativa</name>
    <dbReference type="NCBI Taxonomy" id="6335"/>
    <lineage>
        <taxon>Eukaryota</taxon>
        <taxon>Metazoa</taxon>
        <taxon>Ecdysozoa</taxon>
        <taxon>Nematoda</taxon>
        <taxon>Enoplea</taxon>
        <taxon>Dorylaimia</taxon>
        <taxon>Trichinellida</taxon>
        <taxon>Trichinellidae</taxon>
        <taxon>Trichinella</taxon>
    </lineage>
</organism>
<reference evidence="1 2" key="1">
    <citation type="submission" date="2015-04" db="EMBL/GenBank/DDBJ databases">
        <title>Draft genome of the roundworm Trichinella nativa.</title>
        <authorList>
            <person name="Mitreva M."/>
        </authorList>
    </citation>
    <scope>NUCLEOTIDE SEQUENCE [LARGE SCALE GENOMIC DNA]</scope>
    <source>
        <strain evidence="1 2">ISS45</strain>
    </source>
</reference>